<evidence type="ECO:0000256" key="1">
    <source>
        <dbReference type="ARBA" id="ARBA00004651"/>
    </source>
</evidence>
<reference evidence="8 9" key="1">
    <citation type="submission" date="2020-08" db="EMBL/GenBank/DDBJ databases">
        <title>Genomic Encyclopedia of Archaeal and Bacterial Type Strains, Phase II (KMG-II): from individual species to whole genera.</title>
        <authorList>
            <person name="Goeker M."/>
        </authorList>
    </citation>
    <scope>NUCLEOTIDE SEQUENCE [LARGE SCALE GENOMIC DNA]</scope>
    <source>
        <strain evidence="8 9">5AG</strain>
    </source>
</reference>
<keyword evidence="9" id="KW-1185">Reference proteome</keyword>
<evidence type="ECO:0000256" key="7">
    <source>
        <dbReference type="SAM" id="Phobius"/>
    </source>
</evidence>
<comment type="subcellular location">
    <subcellularLocation>
        <location evidence="1">Cell membrane</location>
        <topology evidence="1">Multi-pass membrane protein</topology>
    </subcellularLocation>
</comment>
<feature type="transmembrane region" description="Helical" evidence="7">
    <location>
        <begin position="6"/>
        <end position="24"/>
    </location>
</feature>
<keyword evidence="5 7" id="KW-1133">Transmembrane helix</keyword>
<dbReference type="Proteomes" id="UP000553442">
    <property type="component" value="Unassembled WGS sequence"/>
</dbReference>
<organism evidence="8 9">
    <name type="scientific">Halomonas campaniensis</name>
    <dbReference type="NCBI Taxonomy" id="213554"/>
    <lineage>
        <taxon>Bacteria</taxon>
        <taxon>Pseudomonadati</taxon>
        <taxon>Pseudomonadota</taxon>
        <taxon>Gammaproteobacteria</taxon>
        <taxon>Oceanospirillales</taxon>
        <taxon>Halomonadaceae</taxon>
        <taxon>Halomonas</taxon>
    </lineage>
</organism>
<evidence type="ECO:0000256" key="2">
    <source>
        <dbReference type="ARBA" id="ARBA00006228"/>
    </source>
</evidence>
<dbReference type="PANTHER" id="PTHR34584">
    <property type="entry name" value="NA(+)/H(+) ANTIPORTER SUBUNIT E1"/>
    <property type="match status" value="1"/>
</dbReference>
<dbReference type="NCBIfam" id="NF006518">
    <property type="entry name" value="PRK08965.1-2"/>
    <property type="match status" value="1"/>
</dbReference>
<dbReference type="RefSeq" id="WP_183330309.1">
    <property type="nucleotide sequence ID" value="NZ_JACHZF010000006.1"/>
</dbReference>
<sequence>MKPLGRFLPTPTLSLVLLVVWLLMARSVAPGQLLLGAFLAVGIPLLTRRFWDPLPPVRHPIKLAWFVLVVLYDIVKANLQVSLLILTPRREPHPGFVEYPLEVKEPLTITLLANTITMTPGTVSTNIRLDRSSLLIHVLDMREEQALVQEIRERYERPLKEIFEC</sequence>
<accession>A0A7W5K1M8</accession>
<protein>
    <submittedName>
        <fullName evidence="8">Multicomponent K+:H+ antiporter subunit E</fullName>
    </submittedName>
</protein>
<evidence type="ECO:0000313" key="9">
    <source>
        <dbReference type="Proteomes" id="UP000553442"/>
    </source>
</evidence>
<evidence type="ECO:0000256" key="6">
    <source>
        <dbReference type="ARBA" id="ARBA00023136"/>
    </source>
</evidence>
<dbReference type="PIRSF" id="PIRSF019239">
    <property type="entry name" value="MrpE"/>
    <property type="match status" value="1"/>
</dbReference>
<comment type="caution">
    <text evidence="8">The sequence shown here is derived from an EMBL/GenBank/DDBJ whole genome shotgun (WGS) entry which is preliminary data.</text>
</comment>
<dbReference type="EMBL" id="JACHZF010000006">
    <property type="protein sequence ID" value="MBB3330190.1"/>
    <property type="molecule type" value="Genomic_DNA"/>
</dbReference>
<comment type="similarity">
    <text evidence="2">Belongs to the CPA3 antiporters (TC 2.A.63) subunit E family.</text>
</comment>
<proteinExistence type="inferred from homology"/>
<gene>
    <name evidence="8" type="ORF">BDK63_001038</name>
</gene>
<keyword evidence="3" id="KW-1003">Cell membrane</keyword>
<keyword evidence="4 7" id="KW-0812">Transmembrane</keyword>
<dbReference type="InterPro" id="IPR002758">
    <property type="entry name" value="Cation_antiport_E"/>
</dbReference>
<dbReference type="AlphaFoldDB" id="A0A7W5K1M8"/>
<dbReference type="GO" id="GO:0005886">
    <property type="term" value="C:plasma membrane"/>
    <property type="evidence" value="ECO:0007669"/>
    <property type="project" value="UniProtKB-SubCell"/>
</dbReference>
<keyword evidence="6 7" id="KW-0472">Membrane</keyword>
<evidence type="ECO:0000256" key="5">
    <source>
        <dbReference type="ARBA" id="ARBA00022989"/>
    </source>
</evidence>
<evidence type="ECO:0000256" key="3">
    <source>
        <dbReference type="ARBA" id="ARBA00022475"/>
    </source>
</evidence>
<evidence type="ECO:0000256" key="4">
    <source>
        <dbReference type="ARBA" id="ARBA00022692"/>
    </source>
</evidence>
<dbReference type="Pfam" id="PF01899">
    <property type="entry name" value="MNHE"/>
    <property type="match status" value="1"/>
</dbReference>
<evidence type="ECO:0000313" key="8">
    <source>
        <dbReference type="EMBL" id="MBB3330190.1"/>
    </source>
</evidence>
<dbReference type="GO" id="GO:0008324">
    <property type="term" value="F:monoatomic cation transmembrane transporter activity"/>
    <property type="evidence" value="ECO:0007669"/>
    <property type="project" value="InterPro"/>
</dbReference>
<name>A0A7W5K1M8_9GAMM</name>
<dbReference type="PANTHER" id="PTHR34584:SF1">
    <property type="entry name" value="NA(+)_H(+) ANTIPORTER SUBUNIT E1"/>
    <property type="match status" value="1"/>
</dbReference>